<keyword evidence="5" id="KW-1185">Reference proteome</keyword>
<name>A0ABW4NXN1_9NOCA</name>
<dbReference type="Pfam" id="PF13230">
    <property type="entry name" value="GATase_4"/>
    <property type="match status" value="1"/>
</dbReference>
<evidence type="ECO:0000313" key="4">
    <source>
        <dbReference type="EMBL" id="MFD1810819.1"/>
    </source>
</evidence>
<comment type="catalytic activity">
    <reaction evidence="2">
        <text>gamma-L-glutamyl-hercynylcysteine S-oxide + H2O = S-(hercyn-2-yl)-L-cysteine S-oxide + L-glutamate</text>
        <dbReference type="Rhea" id="RHEA:42684"/>
        <dbReference type="ChEBI" id="CHEBI:15377"/>
        <dbReference type="ChEBI" id="CHEBI:29985"/>
        <dbReference type="ChEBI" id="CHEBI:82703"/>
        <dbReference type="ChEBI" id="CHEBI:82706"/>
        <dbReference type="EC" id="3.5.1.118"/>
    </reaction>
</comment>
<dbReference type="PANTHER" id="PTHR43187">
    <property type="entry name" value="GLUTAMINE AMIDOTRANSFERASE DUG3-RELATED"/>
    <property type="match status" value="1"/>
</dbReference>
<dbReference type="RefSeq" id="WP_378483380.1">
    <property type="nucleotide sequence ID" value="NZ_JBHUFB010000002.1"/>
</dbReference>
<dbReference type="Proteomes" id="UP001597286">
    <property type="component" value="Unassembled WGS sequence"/>
</dbReference>
<evidence type="ECO:0000256" key="1">
    <source>
        <dbReference type="ARBA" id="ARBA00022962"/>
    </source>
</evidence>
<dbReference type="Gene3D" id="3.60.20.10">
    <property type="entry name" value="Glutamine Phosphoribosylpyrophosphate, subunit 1, domain 1"/>
    <property type="match status" value="1"/>
</dbReference>
<dbReference type="InterPro" id="IPR029055">
    <property type="entry name" value="Ntn_hydrolases_N"/>
</dbReference>
<dbReference type="HAMAP" id="MF_02036">
    <property type="entry name" value="EgtC"/>
    <property type="match status" value="1"/>
</dbReference>
<evidence type="ECO:0000313" key="5">
    <source>
        <dbReference type="Proteomes" id="UP001597286"/>
    </source>
</evidence>
<feature type="domain" description="Glutamine amidotransferase type-2" evidence="3">
    <location>
        <begin position="2"/>
        <end position="255"/>
    </location>
</feature>
<dbReference type="InterPro" id="IPR017808">
    <property type="entry name" value="EgtC"/>
</dbReference>
<dbReference type="PANTHER" id="PTHR43187:SF2">
    <property type="entry name" value="GAMMA-GLUTAMYL-HERCYNYLCYSTEINE SULFOXIDE HYDROLASE"/>
    <property type="match status" value="1"/>
</dbReference>
<keyword evidence="1 2" id="KW-0315">Glutamine amidotransferase</keyword>
<dbReference type="InterPro" id="IPR032889">
    <property type="entry name" value="EgtC_Actinobacteria"/>
</dbReference>
<dbReference type="EC" id="3.5.1.118" evidence="2"/>
<dbReference type="InterPro" id="IPR017932">
    <property type="entry name" value="GATase_2_dom"/>
</dbReference>
<dbReference type="PROSITE" id="PS51278">
    <property type="entry name" value="GATASE_TYPE_2"/>
    <property type="match status" value="1"/>
</dbReference>
<organism evidence="4 5">
    <name type="scientific">Rhodococcus gannanensis</name>
    <dbReference type="NCBI Taxonomy" id="1960308"/>
    <lineage>
        <taxon>Bacteria</taxon>
        <taxon>Bacillati</taxon>
        <taxon>Actinomycetota</taxon>
        <taxon>Actinomycetes</taxon>
        <taxon>Mycobacteriales</taxon>
        <taxon>Nocardiaceae</taxon>
        <taxon>Rhodococcus</taxon>
    </lineage>
</organism>
<proteinExistence type="inferred from homology"/>
<evidence type="ECO:0000259" key="3">
    <source>
        <dbReference type="PROSITE" id="PS51278"/>
    </source>
</evidence>
<dbReference type="EMBL" id="JBHUFB010000002">
    <property type="protein sequence ID" value="MFD1810819.1"/>
    <property type="molecule type" value="Genomic_DNA"/>
</dbReference>
<sequence length="255" mass="26796">MCRHLAYLGPPRAVSAVLTDGSHSLYRQSWAPDDMRGGGTINADGFGVAWWPGNGVGAVGYRNAAPIWSDPAVGGVLAQVSSSGVVGAVRSATDGMPITTEACAPFTHGPWAFSHNGRIDDWPDSVAALAEWLPAVELLRMPALTDSALLWTLVHRRLAASSPGDALRQVVGSVLEAAPGSRLNLLLSDGAGIWATAVDHALSVRVDDRHVIVASEPVDDEDGWVEVPDLHSVEAWPGHLQITEIPGSRPGEDGT</sequence>
<dbReference type="InterPro" id="IPR026869">
    <property type="entry name" value="EgtC-like"/>
</dbReference>
<dbReference type="SUPFAM" id="SSF56235">
    <property type="entry name" value="N-terminal nucleophile aminohydrolases (Ntn hydrolases)"/>
    <property type="match status" value="1"/>
</dbReference>
<dbReference type="InterPro" id="IPR052373">
    <property type="entry name" value="Gamma-glu_amide_hydrolase"/>
</dbReference>
<comment type="caution">
    <text evidence="4">The sequence shown here is derived from an EMBL/GenBank/DDBJ whole genome shotgun (WGS) entry which is preliminary data.</text>
</comment>
<keyword evidence="2" id="KW-0378">Hydrolase</keyword>
<dbReference type="CDD" id="cd01908">
    <property type="entry name" value="YafJ"/>
    <property type="match status" value="1"/>
</dbReference>
<evidence type="ECO:0000256" key="2">
    <source>
        <dbReference type="HAMAP-Rule" id="MF_02036"/>
    </source>
</evidence>
<reference evidence="5" key="1">
    <citation type="journal article" date="2019" name="Int. J. Syst. Evol. Microbiol.">
        <title>The Global Catalogue of Microorganisms (GCM) 10K type strain sequencing project: providing services to taxonomists for standard genome sequencing and annotation.</title>
        <authorList>
            <consortium name="The Broad Institute Genomics Platform"/>
            <consortium name="The Broad Institute Genome Sequencing Center for Infectious Disease"/>
            <person name="Wu L."/>
            <person name="Ma J."/>
        </authorList>
    </citation>
    <scope>NUCLEOTIDE SEQUENCE [LARGE SCALE GENOMIC DNA]</scope>
    <source>
        <strain evidence="5">DT72</strain>
    </source>
</reference>
<gene>
    <name evidence="2 4" type="primary">egtC</name>
    <name evidence="4" type="ORF">ACFSJG_01210</name>
</gene>
<dbReference type="NCBIfam" id="TIGR03442">
    <property type="entry name" value="ergothioneine biosynthesis protein EgtC"/>
    <property type="match status" value="1"/>
</dbReference>
<protein>
    <recommendedName>
        <fullName evidence="2">Gamma-glutamyl-hercynylcysteine sulfoxide hydrolase</fullName>
        <ecNumber evidence="2">3.5.1.118</ecNumber>
    </recommendedName>
    <alternativeName>
        <fullName evidence="2">Gamma-glutamyl hercynylcysteine S-oxide hydrolase</fullName>
    </alternativeName>
</protein>
<accession>A0ABW4NXN1</accession>
<comment type="pathway">
    <text evidence="2">Amino-acid biosynthesis; ergothioneine biosynthesis.</text>
</comment>
<comment type="function">
    <text evidence="2">Catalyzes the hydrolysis of the gamma-glutamyl amide bond of hercynyl-gamma-L-glutamyl-L-cysteine sulfoxide to produce hercynylcysteine sulfoxide, a step in the biosynthesis pathway of ergothioneine.</text>
</comment>